<accession>A0A2P1P997</accession>
<dbReference type="Pfam" id="PF00512">
    <property type="entry name" value="HisKA"/>
    <property type="match status" value="1"/>
</dbReference>
<keyword evidence="6" id="KW-0597">Phosphoprotein</keyword>
<evidence type="ECO:0000313" key="15">
    <source>
        <dbReference type="EMBL" id="AVP87852.1"/>
    </source>
</evidence>
<dbReference type="SUPFAM" id="SSF47384">
    <property type="entry name" value="Homodimeric domain of signal transducing histidine kinase"/>
    <property type="match status" value="1"/>
</dbReference>
<evidence type="ECO:0000256" key="11">
    <source>
        <dbReference type="ARBA" id="ARBA00023012"/>
    </source>
</evidence>
<dbReference type="RefSeq" id="WP_106874695.1">
    <property type="nucleotide sequence ID" value="NZ_CP027845.1"/>
</dbReference>
<keyword evidence="7" id="KW-0808">Transferase</keyword>
<proteinExistence type="predicted"/>
<dbReference type="EMBL" id="CP027845">
    <property type="protein sequence ID" value="AVP87852.1"/>
    <property type="molecule type" value="Genomic_DNA"/>
</dbReference>
<feature type="transmembrane region" description="Helical" evidence="13">
    <location>
        <begin position="12"/>
        <end position="34"/>
    </location>
</feature>
<dbReference type="EC" id="2.7.13.3" evidence="3"/>
<dbReference type="OrthoDB" id="9804645at2"/>
<evidence type="ECO:0000259" key="14">
    <source>
        <dbReference type="PROSITE" id="PS50109"/>
    </source>
</evidence>
<evidence type="ECO:0000313" key="16">
    <source>
        <dbReference type="Proteomes" id="UP000241762"/>
    </source>
</evidence>
<protein>
    <recommendedName>
        <fullName evidence="3">histidine kinase</fullName>
        <ecNumber evidence="3">2.7.13.3</ecNumber>
    </recommendedName>
</protein>
<dbReference type="SMART" id="SM00387">
    <property type="entry name" value="HATPase_c"/>
    <property type="match status" value="1"/>
</dbReference>
<evidence type="ECO:0000256" key="7">
    <source>
        <dbReference type="ARBA" id="ARBA00022679"/>
    </source>
</evidence>
<dbReference type="PANTHER" id="PTHR44936">
    <property type="entry name" value="SENSOR PROTEIN CREC"/>
    <property type="match status" value="1"/>
</dbReference>
<dbReference type="InterPro" id="IPR050980">
    <property type="entry name" value="2C_sensor_his_kinase"/>
</dbReference>
<organism evidence="15 16">
    <name type="scientific">Candidatus Phycorickettsia trachydisci</name>
    <dbReference type="NCBI Taxonomy" id="2115978"/>
    <lineage>
        <taxon>Bacteria</taxon>
        <taxon>Pseudomonadati</taxon>
        <taxon>Pseudomonadota</taxon>
        <taxon>Alphaproteobacteria</taxon>
        <taxon>Rickettsiales</taxon>
        <taxon>Rickettsiaceae</taxon>
        <taxon>Candidatus Phycorickettsia</taxon>
    </lineage>
</organism>
<keyword evidence="8 13" id="KW-0812">Transmembrane</keyword>
<dbReference type="InterPro" id="IPR036890">
    <property type="entry name" value="HATPase_C_sf"/>
</dbReference>
<dbReference type="Pfam" id="PF02518">
    <property type="entry name" value="HATPase_c"/>
    <property type="match status" value="1"/>
</dbReference>
<dbReference type="PROSITE" id="PS50109">
    <property type="entry name" value="HIS_KIN"/>
    <property type="match status" value="1"/>
</dbReference>
<keyword evidence="11" id="KW-0902">Two-component regulatory system</keyword>
<keyword evidence="4" id="KW-1003">Cell membrane</keyword>
<comment type="subcellular location">
    <subcellularLocation>
        <location evidence="2">Cell inner membrane</location>
        <topology evidence="2">Multi-pass membrane protein</topology>
    </subcellularLocation>
</comment>
<evidence type="ECO:0000256" key="9">
    <source>
        <dbReference type="ARBA" id="ARBA00022777"/>
    </source>
</evidence>
<keyword evidence="9" id="KW-0418">Kinase</keyword>
<dbReference type="CDD" id="cd00082">
    <property type="entry name" value="HisKA"/>
    <property type="match status" value="1"/>
</dbReference>
<evidence type="ECO:0000256" key="1">
    <source>
        <dbReference type="ARBA" id="ARBA00000085"/>
    </source>
</evidence>
<reference evidence="15 16" key="1">
    <citation type="submission" date="2018-03" db="EMBL/GenBank/DDBJ databases">
        <title>A gene transfer event suggests a long-term partnership between eustigmatophyte algae and a novel lineage of endosymbiotic bacteria.</title>
        <authorList>
            <person name="Yurchenko T."/>
            <person name="Sevcikova T."/>
            <person name="Pribyl P."/>
            <person name="El Karkouri K."/>
            <person name="Klimes V."/>
            <person name="Amaral R."/>
            <person name="Zbrankova V."/>
            <person name="Kim E."/>
            <person name="Raoult D."/>
            <person name="Santos L.M.A."/>
            <person name="Elias M."/>
        </authorList>
    </citation>
    <scope>NUCLEOTIDE SEQUENCE [LARGE SCALE GENOMIC DNA]</scope>
    <source>
        <strain evidence="15">CCALA 838</strain>
    </source>
</reference>
<evidence type="ECO:0000256" key="8">
    <source>
        <dbReference type="ARBA" id="ARBA00022692"/>
    </source>
</evidence>
<dbReference type="SUPFAM" id="SSF55874">
    <property type="entry name" value="ATPase domain of HSP90 chaperone/DNA topoisomerase II/histidine kinase"/>
    <property type="match status" value="1"/>
</dbReference>
<dbReference type="KEGG" id="ptc:phytr_9230"/>
<dbReference type="SMART" id="SM00388">
    <property type="entry name" value="HisKA"/>
    <property type="match status" value="1"/>
</dbReference>
<dbReference type="InterPro" id="IPR036097">
    <property type="entry name" value="HisK_dim/P_sf"/>
</dbReference>
<name>A0A2P1P997_9RICK</name>
<feature type="transmembrane region" description="Helical" evidence="13">
    <location>
        <begin position="151"/>
        <end position="168"/>
    </location>
</feature>
<dbReference type="GO" id="GO:0005886">
    <property type="term" value="C:plasma membrane"/>
    <property type="evidence" value="ECO:0007669"/>
    <property type="project" value="UniProtKB-SubCell"/>
</dbReference>
<feature type="domain" description="Histidine kinase" evidence="14">
    <location>
        <begin position="230"/>
        <end position="431"/>
    </location>
</feature>
<dbReference type="GO" id="GO:0000155">
    <property type="term" value="F:phosphorelay sensor kinase activity"/>
    <property type="evidence" value="ECO:0007669"/>
    <property type="project" value="InterPro"/>
</dbReference>
<keyword evidence="12 13" id="KW-0472">Membrane</keyword>
<dbReference type="Gene3D" id="3.30.565.10">
    <property type="entry name" value="Histidine kinase-like ATPase, C-terminal domain"/>
    <property type="match status" value="1"/>
</dbReference>
<evidence type="ECO:0000256" key="10">
    <source>
        <dbReference type="ARBA" id="ARBA00022989"/>
    </source>
</evidence>
<dbReference type="InterPro" id="IPR004358">
    <property type="entry name" value="Sig_transdc_His_kin-like_C"/>
</dbReference>
<keyword evidence="16" id="KW-1185">Reference proteome</keyword>
<evidence type="ECO:0000256" key="12">
    <source>
        <dbReference type="ARBA" id="ARBA00023136"/>
    </source>
</evidence>
<evidence type="ECO:0000256" key="2">
    <source>
        <dbReference type="ARBA" id="ARBA00004429"/>
    </source>
</evidence>
<keyword evidence="5" id="KW-0997">Cell inner membrane</keyword>
<evidence type="ECO:0000256" key="13">
    <source>
        <dbReference type="SAM" id="Phobius"/>
    </source>
</evidence>
<dbReference type="AlphaFoldDB" id="A0A2P1P997"/>
<dbReference type="InterPro" id="IPR005467">
    <property type="entry name" value="His_kinase_dom"/>
</dbReference>
<evidence type="ECO:0000256" key="6">
    <source>
        <dbReference type="ARBA" id="ARBA00022553"/>
    </source>
</evidence>
<sequence>MFKKLLPQSLVSRFMLIIILPTILFQCLILYIFYQRHWNNVVQRTSYLIANNISVVIDVAEQGKMGLARQIATRYNIVFEKTYTDYTNVNNRIKKQEFEILFEELSKRFPFIRIVQKAHTSEIFIRQGFLFYHFSILNKPLVSFTTDVFKWWWLLSNCFVVIISILFARNQIKSILALAKAADLFGKGLNFKEDFKPQGAKEIRDAGFAFIKMRKRIEDQMNKHTKMLAMISHDLKTPLTRLKLQMELMPEDDKMKMIKSDLDAMTGMIEHYLSFAKGTIIDQLHDVNLVIFVKEYLKHIATTKLKVDFGKVGEGLVVRLNTQSFCRVLDNILSNSAKYAKKALISIYRKKEMIFLDIEDNGPGVQIRERELILQPFYRSDQARNLNTQSNVGLGLAIAYEIIKEHNGIIEILKSRHLKGLLVRVTLPCVEVMSIKK</sequence>
<evidence type="ECO:0000256" key="4">
    <source>
        <dbReference type="ARBA" id="ARBA00022475"/>
    </source>
</evidence>
<dbReference type="PRINTS" id="PR00344">
    <property type="entry name" value="BCTRLSENSOR"/>
</dbReference>
<dbReference type="Gene3D" id="1.10.287.130">
    <property type="match status" value="1"/>
</dbReference>
<dbReference type="PANTHER" id="PTHR44936:SF5">
    <property type="entry name" value="SENSOR HISTIDINE KINASE ENVZ"/>
    <property type="match status" value="1"/>
</dbReference>
<dbReference type="InterPro" id="IPR003661">
    <property type="entry name" value="HisK_dim/P_dom"/>
</dbReference>
<evidence type="ECO:0000256" key="3">
    <source>
        <dbReference type="ARBA" id="ARBA00012438"/>
    </source>
</evidence>
<evidence type="ECO:0000256" key="5">
    <source>
        <dbReference type="ARBA" id="ARBA00022519"/>
    </source>
</evidence>
<comment type="catalytic activity">
    <reaction evidence="1">
        <text>ATP + protein L-histidine = ADP + protein N-phospho-L-histidine.</text>
        <dbReference type="EC" id="2.7.13.3"/>
    </reaction>
</comment>
<dbReference type="Proteomes" id="UP000241762">
    <property type="component" value="Chromosome"/>
</dbReference>
<gene>
    <name evidence="15" type="ORF">phytr_9230</name>
</gene>
<dbReference type="InterPro" id="IPR003594">
    <property type="entry name" value="HATPase_dom"/>
</dbReference>
<keyword evidence="10 13" id="KW-1133">Transmembrane helix</keyword>